<dbReference type="RefSeq" id="WP_338230042.1">
    <property type="nucleotide sequence ID" value="NZ_BTPE01000015.1"/>
</dbReference>
<evidence type="ECO:0008006" key="3">
    <source>
        <dbReference type="Google" id="ProtNLM"/>
    </source>
</evidence>
<dbReference type="Proteomes" id="UP001307705">
    <property type="component" value="Unassembled WGS sequence"/>
</dbReference>
<comment type="caution">
    <text evidence="1">The sequence shown here is derived from an EMBL/GenBank/DDBJ whole genome shotgun (WGS) entry which is preliminary data.</text>
</comment>
<sequence>MKDLLKFSFGLVFMWAGCTNSDDLSPDLEIDEHLILLEQVINGPLFQPAGKLKSELYFYGPQTLQYRRDLYYDVNKREKLSFTIKDSDTVRIVLTEYLEDDRIDQKRVFDRSSAGLFFAFFFKWEYSEENKIHEVLHGKDDVFIPYERFTYNDSGQITSYRRGTESNHNRHEYLYSSDLPNQIEREVYYESGSDFPLRFYDYKYNEQGLLAEKLLNMGLANAGSPEFVYIYNDKNQKIEEVVNDVRFGISPVERRVFEYY</sequence>
<evidence type="ECO:0000313" key="1">
    <source>
        <dbReference type="EMBL" id="GMQ35222.1"/>
    </source>
</evidence>
<keyword evidence="2" id="KW-1185">Reference proteome</keyword>
<name>A0ABQ6Q4X0_9BACT</name>
<evidence type="ECO:0000313" key="2">
    <source>
        <dbReference type="Proteomes" id="UP001307705"/>
    </source>
</evidence>
<accession>A0ABQ6Q4X0</accession>
<protein>
    <recommendedName>
        <fullName evidence="3">YD repeat-containing protein</fullName>
    </recommendedName>
</protein>
<dbReference type="PROSITE" id="PS51257">
    <property type="entry name" value="PROKAR_LIPOPROTEIN"/>
    <property type="match status" value="1"/>
</dbReference>
<dbReference type="EMBL" id="BTPE01000015">
    <property type="protein sequence ID" value="GMQ35222.1"/>
    <property type="molecule type" value="Genomic_DNA"/>
</dbReference>
<reference evidence="1 2" key="1">
    <citation type="submission" date="2023-08" db="EMBL/GenBank/DDBJ databases">
        <title>Draft genome sequence of Algoriphagus taiwanensis.</title>
        <authorList>
            <person name="Takatani N."/>
            <person name="Hosokawa M."/>
            <person name="Sawabe T."/>
        </authorList>
    </citation>
    <scope>NUCLEOTIDE SEQUENCE [LARGE SCALE GENOMIC DNA]</scope>
    <source>
        <strain evidence="1 2">JCM 19755</strain>
    </source>
</reference>
<organism evidence="1 2">
    <name type="scientific">Algoriphagus taiwanensis</name>
    <dbReference type="NCBI Taxonomy" id="1445656"/>
    <lineage>
        <taxon>Bacteria</taxon>
        <taxon>Pseudomonadati</taxon>
        <taxon>Bacteroidota</taxon>
        <taxon>Cytophagia</taxon>
        <taxon>Cytophagales</taxon>
        <taxon>Cyclobacteriaceae</taxon>
        <taxon>Algoriphagus</taxon>
    </lineage>
</organism>
<gene>
    <name evidence="1" type="ORF">Ataiwa_34950</name>
</gene>
<proteinExistence type="predicted"/>